<keyword evidence="2" id="KW-1185">Reference proteome</keyword>
<reference evidence="1" key="1">
    <citation type="submission" date="2015-05" db="UniProtKB">
        <authorList>
            <consortium name="EnsemblMetazoa"/>
        </authorList>
    </citation>
    <scope>IDENTIFICATION</scope>
</reference>
<name>T1IDQ5_RHOPR</name>
<protein>
    <recommendedName>
        <fullName evidence="3">SCP domain-containing protein</fullName>
    </recommendedName>
</protein>
<dbReference type="Proteomes" id="UP000015103">
    <property type="component" value="Unassembled WGS sequence"/>
</dbReference>
<dbReference type="HOGENOM" id="CLU_2203616_0_0_1"/>
<dbReference type="AlphaFoldDB" id="T1IDQ5"/>
<dbReference type="VEuPathDB" id="VectorBase:RPRC014425"/>
<dbReference type="EMBL" id="ACPB03029605">
    <property type="status" value="NOT_ANNOTATED_CDS"/>
    <property type="molecule type" value="Genomic_DNA"/>
</dbReference>
<dbReference type="SUPFAM" id="SSF55797">
    <property type="entry name" value="PR-1-like"/>
    <property type="match status" value="1"/>
</dbReference>
<dbReference type="InterPro" id="IPR035940">
    <property type="entry name" value="CAP_sf"/>
</dbReference>
<dbReference type="EMBL" id="ACPB03029606">
    <property type="status" value="NOT_ANNOTATED_CDS"/>
    <property type="molecule type" value="Genomic_DNA"/>
</dbReference>
<proteinExistence type="predicted"/>
<dbReference type="EnsemblMetazoa" id="RPRC014425-RA">
    <property type="protein sequence ID" value="RPRC014425-PA"/>
    <property type="gene ID" value="RPRC014425"/>
</dbReference>
<sequence>AINFNFLVCSAKKPMGQNIYMKSSTENGGLEKTFKKYIPEMVKGWYDEVKLYTFGDAFSVKTGHYTQMWEAGLLCNRPKGLNITASFELRMDRGNGKGAPYKEGSGTCTGLWPVPTRSSGSRFRRKLDLD</sequence>
<evidence type="ECO:0008006" key="3">
    <source>
        <dbReference type="Google" id="ProtNLM"/>
    </source>
</evidence>
<evidence type="ECO:0000313" key="1">
    <source>
        <dbReference type="EnsemblMetazoa" id="RPRC014425-PA"/>
    </source>
</evidence>
<dbReference type="InParanoid" id="T1IDQ5"/>
<dbReference type="Gene3D" id="3.40.33.10">
    <property type="entry name" value="CAP"/>
    <property type="match status" value="1"/>
</dbReference>
<evidence type="ECO:0000313" key="2">
    <source>
        <dbReference type="Proteomes" id="UP000015103"/>
    </source>
</evidence>
<accession>T1IDQ5</accession>
<organism evidence="1 2">
    <name type="scientific">Rhodnius prolixus</name>
    <name type="common">Triatomid bug</name>
    <dbReference type="NCBI Taxonomy" id="13249"/>
    <lineage>
        <taxon>Eukaryota</taxon>
        <taxon>Metazoa</taxon>
        <taxon>Ecdysozoa</taxon>
        <taxon>Arthropoda</taxon>
        <taxon>Hexapoda</taxon>
        <taxon>Insecta</taxon>
        <taxon>Pterygota</taxon>
        <taxon>Neoptera</taxon>
        <taxon>Paraneoptera</taxon>
        <taxon>Hemiptera</taxon>
        <taxon>Heteroptera</taxon>
        <taxon>Panheteroptera</taxon>
        <taxon>Cimicomorpha</taxon>
        <taxon>Reduviidae</taxon>
        <taxon>Triatominae</taxon>
        <taxon>Rhodnius</taxon>
    </lineage>
</organism>